<dbReference type="InterPro" id="IPR045738">
    <property type="entry name" value="DUF6088"/>
</dbReference>
<protein>
    <submittedName>
        <fullName evidence="1">S-adenosylhomocysteine hydrolase</fullName>
    </submittedName>
</protein>
<reference evidence="1 2" key="1">
    <citation type="submission" date="2019-10" db="EMBL/GenBank/DDBJ databases">
        <title>Taxonomy of Antarctic Massilia spp.: description of Massilia rubra sp. nov., Massilia aquatica sp. nov., Massilia mucilaginosa sp. nov., Massilia frigida sp. nov. isolated from streams, lakes and regoliths.</title>
        <authorList>
            <person name="Holochova P."/>
            <person name="Sedlacek I."/>
            <person name="Kralova S."/>
            <person name="Maslanova I."/>
            <person name="Busse H.-J."/>
            <person name="Stankova E."/>
            <person name="Vrbovska V."/>
            <person name="Kovarovic V."/>
            <person name="Bartak M."/>
            <person name="Svec P."/>
            <person name="Pantucek R."/>
        </authorList>
    </citation>
    <scope>NUCLEOTIDE SEQUENCE [LARGE SCALE GENOMIC DNA]</scope>
    <source>
        <strain evidence="1 2">CCM 8733</strain>
    </source>
</reference>
<organism evidence="1 2">
    <name type="scientific">Massilia mucilaginosa</name>
    <dbReference type="NCBI Taxonomy" id="2609282"/>
    <lineage>
        <taxon>Bacteria</taxon>
        <taxon>Pseudomonadati</taxon>
        <taxon>Pseudomonadota</taxon>
        <taxon>Betaproteobacteria</taxon>
        <taxon>Burkholderiales</taxon>
        <taxon>Oxalobacteraceae</taxon>
        <taxon>Telluria group</taxon>
        <taxon>Massilia</taxon>
    </lineage>
</organism>
<evidence type="ECO:0000313" key="2">
    <source>
        <dbReference type="Proteomes" id="UP000609726"/>
    </source>
</evidence>
<evidence type="ECO:0000313" key="1">
    <source>
        <dbReference type="EMBL" id="NHZ87712.1"/>
    </source>
</evidence>
<dbReference type="RefSeq" id="WP_166870004.1">
    <property type="nucleotide sequence ID" value="NZ_WHJH01000001.1"/>
</dbReference>
<dbReference type="GO" id="GO:0016787">
    <property type="term" value="F:hydrolase activity"/>
    <property type="evidence" value="ECO:0007669"/>
    <property type="project" value="UniProtKB-KW"/>
</dbReference>
<gene>
    <name evidence="1" type="ORF">F2P45_01500</name>
</gene>
<name>A0ABX0NLN2_9BURK</name>
<keyword evidence="1" id="KW-0378">Hydrolase</keyword>
<dbReference type="EMBL" id="WHJH01000001">
    <property type="protein sequence ID" value="NHZ87712.1"/>
    <property type="molecule type" value="Genomic_DNA"/>
</dbReference>
<accession>A0ABX0NLN2</accession>
<keyword evidence="2" id="KW-1185">Reference proteome</keyword>
<dbReference type="Proteomes" id="UP000609726">
    <property type="component" value="Unassembled WGS sequence"/>
</dbReference>
<proteinExistence type="predicted"/>
<comment type="caution">
    <text evidence="1">The sequence shown here is derived from an EMBL/GenBank/DDBJ whole genome shotgun (WGS) entry which is preliminary data.</text>
</comment>
<sequence>MNVQEKVVRSIANRRGNVILRSDLNKFGSESQVSRVINSMVGSGKLIRAGKGVFVKTKVSSITGNIIPAATLETVATETFKKLKVNVLPSKATQDYNSGKTTQLPTSLIIRTPKRKISRKLTVAGRTLEYEKNSR</sequence>
<dbReference type="Pfam" id="PF19570">
    <property type="entry name" value="DUF6088"/>
    <property type="match status" value="1"/>
</dbReference>